<dbReference type="EMBL" id="NQIK02000004">
    <property type="protein sequence ID" value="KAF7571483.1"/>
    <property type="molecule type" value="Genomic_DNA"/>
</dbReference>
<protein>
    <recommendedName>
        <fullName evidence="2">DUF6604 domain-containing protein</fullName>
    </recommendedName>
</protein>
<feature type="region of interest" description="Disordered" evidence="1">
    <location>
        <begin position="129"/>
        <end position="187"/>
    </location>
</feature>
<dbReference type="KEGG" id="ptrr:6342505"/>
<evidence type="ECO:0000259" key="2">
    <source>
        <dbReference type="Pfam" id="PF20253"/>
    </source>
</evidence>
<reference evidence="3 4" key="1">
    <citation type="journal article" date="2018" name="BMC Genomics">
        <title>Comparative genomics of the wheat fungal pathogen Pyrenophora tritici-repentis reveals chromosomal variations and genome plasticity.</title>
        <authorList>
            <person name="Moolhuijzen P."/>
            <person name="See P.T."/>
            <person name="Hane J.K."/>
            <person name="Shi G."/>
            <person name="Liu Z."/>
            <person name="Oliver R.P."/>
            <person name="Moffat C.S."/>
        </authorList>
    </citation>
    <scope>NUCLEOTIDE SEQUENCE [LARGE SCALE GENOMIC DNA]</scope>
    <source>
        <strain evidence="3">M4</strain>
    </source>
</reference>
<dbReference type="Pfam" id="PF20253">
    <property type="entry name" value="DUF6604"/>
    <property type="match status" value="1"/>
</dbReference>
<dbReference type="InterPro" id="IPR046539">
    <property type="entry name" value="DUF6604"/>
</dbReference>
<evidence type="ECO:0000256" key="1">
    <source>
        <dbReference type="SAM" id="MobiDB-lite"/>
    </source>
</evidence>
<organism evidence="3 4">
    <name type="scientific">Pyrenophora tritici-repentis</name>
    <dbReference type="NCBI Taxonomy" id="45151"/>
    <lineage>
        <taxon>Eukaryota</taxon>
        <taxon>Fungi</taxon>
        <taxon>Dikarya</taxon>
        <taxon>Ascomycota</taxon>
        <taxon>Pezizomycotina</taxon>
        <taxon>Dothideomycetes</taxon>
        <taxon>Pleosporomycetidae</taxon>
        <taxon>Pleosporales</taxon>
        <taxon>Pleosporineae</taxon>
        <taxon>Pleosporaceae</taxon>
        <taxon>Pyrenophora</taxon>
    </lineage>
</organism>
<sequence>MDSFFSSNYRQYKKDTEYIAGWLADTAKKAGFQYTYPNGQAVEKGSHRIKVGDFVPMAEAIANHTPRISVPGALTKLFKRVIEARKKAAAWISSSRDKHQQPIEQSNQTHAHFIDILSNAAQILQPLVRERPRQASGPGRRRQASDLDSKRDMTNAFSSLAVDGDNVADDAGEQGEPAARPEDPLDSLPPVNLVEVYQDESELEAEFFFAIQSFLTNLHELRDIVQQTWWDYKNNRVDMAHASIVVNTAIDLVRHAESEFELTLKRPKKYPSKRFPVRVLPALLLTTQHGDDLHGEEELHDFLFPSGLMMPGAHDCSQVYWCFWPVYSGLKYYLYDVITCRKCKKPCIPSISETAFEPVGGVHKDTMRTVKLCQTFRHFTTKHHDTIAIDEVTRGMDHMFKHNEVPLWTTFGMQLLLDIQDVIGEEDAQKPLWELQERLDKEISYNEVFTCKSSSPFTDERIEELRVDMTHNLKYNQELAKDPCDTLKPNPIRCGLLMYDAYLELNTTGHNLERVAGEMCMMAHLYKATRLIAPDSPKWPDMEYLIYQQDEAHIFFGGVPKTFEECVRKVKLMMGQSRADQAREERMSEKAKNAARGRSLKPKNSRWIQDPSILAPIFRERSFGTAANAASIDTQVRNLFSTMRSPTEMARLAKKLRLTPEELDEKFASERRGRCEYHPGSDNGPTTLLRDLSSWLEGDATDLYFSWQALQDQCGKIWSRIVSSFSKDTKWDKKKSLTPYLGVYILEEAAADEHHWECIAKDDPKFAIHLRKVHIAIQATIFEKAKPPPNNLGIFSMLPQTQVNEHLARGGDVCLSRMATDSKIFFHSFSPVDFVHLYGNWPGQVLKDAKIM</sequence>
<comment type="caution">
    <text evidence="3">The sequence shown here is derived from an EMBL/GenBank/DDBJ whole genome shotgun (WGS) entry which is preliminary data.</text>
</comment>
<dbReference type="Proteomes" id="UP000245464">
    <property type="component" value="Chromosome 4"/>
</dbReference>
<evidence type="ECO:0000313" key="4">
    <source>
        <dbReference type="Proteomes" id="UP000245464"/>
    </source>
</evidence>
<evidence type="ECO:0000313" key="3">
    <source>
        <dbReference type="EMBL" id="KAF7571483.1"/>
    </source>
</evidence>
<dbReference type="PANTHER" id="PTHR38795">
    <property type="entry name" value="DUF6604 DOMAIN-CONTAINING PROTEIN"/>
    <property type="match status" value="1"/>
</dbReference>
<dbReference type="PANTHER" id="PTHR38795:SF1">
    <property type="entry name" value="DUF6604 DOMAIN-CONTAINING PROTEIN"/>
    <property type="match status" value="1"/>
</dbReference>
<dbReference type="GeneID" id="6342505"/>
<accession>A0A2W1D7V7</accession>
<feature type="domain" description="DUF6604" evidence="2">
    <location>
        <begin position="10"/>
        <end position="261"/>
    </location>
</feature>
<gene>
    <name evidence="3" type="ORF">PtrM4_089830</name>
</gene>
<name>A0A2W1D7V7_9PLEO</name>
<dbReference type="AlphaFoldDB" id="A0A2W1D7V7"/>
<dbReference type="RefSeq" id="XP_065962565.1">
    <property type="nucleotide sequence ID" value="XM_066106897.1"/>
</dbReference>
<feature type="compositionally biased region" description="Basic and acidic residues" evidence="1">
    <location>
        <begin position="143"/>
        <end position="153"/>
    </location>
</feature>
<proteinExistence type="predicted"/>